<name>A0ABU4HM34_9ACTN</name>
<proteinExistence type="predicted"/>
<organism evidence="4 5">
    <name type="scientific">Conexibacter stalactiti</name>
    <dbReference type="NCBI Taxonomy" id="1940611"/>
    <lineage>
        <taxon>Bacteria</taxon>
        <taxon>Bacillati</taxon>
        <taxon>Actinomycetota</taxon>
        <taxon>Thermoleophilia</taxon>
        <taxon>Solirubrobacterales</taxon>
        <taxon>Conexibacteraceae</taxon>
        <taxon>Conexibacter</taxon>
    </lineage>
</organism>
<dbReference type="EMBL" id="JAWSTH010000008">
    <property type="protein sequence ID" value="MDW5593782.1"/>
    <property type="molecule type" value="Genomic_DNA"/>
</dbReference>
<feature type="domain" description="EfeO-type cupredoxin-like" evidence="3">
    <location>
        <begin position="45"/>
        <end position="135"/>
    </location>
</feature>
<evidence type="ECO:0000259" key="3">
    <source>
        <dbReference type="Pfam" id="PF13473"/>
    </source>
</evidence>
<protein>
    <recommendedName>
        <fullName evidence="3">EfeO-type cupredoxin-like domain-containing protein</fullName>
    </recommendedName>
</protein>
<feature type="signal peptide" evidence="2">
    <location>
        <begin position="1"/>
        <end position="20"/>
    </location>
</feature>
<dbReference type="SUPFAM" id="SSF49503">
    <property type="entry name" value="Cupredoxins"/>
    <property type="match status" value="1"/>
</dbReference>
<evidence type="ECO:0000256" key="1">
    <source>
        <dbReference type="ARBA" id="ARBA00022723"/>
    </source>
</evidence>
<comment type="caution">
    <text evidence="4">The sequence shown here is derived from an EMBL/GenBank/DDBJ whole genome shotgun (WGS) entry which is preliminary data.</text>
</comment>
<accession>A0ABU4HM34</accession>
<dbReference type="Gene3D" id="2.60.40.420">
    <property type="entry name" value="Cupredoxins - blue copper proteins"/>
    <property type="match status" value="1"/>
</dbReference>
<keyword evidence="2" id="KW-0732">Signal</keyword>
<feature type="chain" id="PRO_5046865733" description="EfeO-type cupredoxin-like domain-containing protein" evidence="2">
    <location>
        <begin position="21"/>
        <end position="145"/>
    </location>
</feature>
<evidence type="ECO:0000313" key="5">
    <source>
        <dbReference type="Proteomes" id="UP001284601"/>
    </source>
</evidence>
<reference evidence="5" key="1">
    <citation type="submission" date="2023-07" db="EMBL/GenBank/DDBJ databases">
        <title>Conexibacter stalactiti sp. nov., isolated from stalactites in a lava cave and emended description of the genus Conexibacter.</title>
        <authorList>
            <person name="Lee S.D."/>
        </authorList>
    </citation>
    <scope>NUCLEOTIDE SEQUENCE [LARGE SCALE GENOMIC DNA]</scope>
    <source>
        <strain evidence="5">KCTC 39840</strain>
    </source>
</reference>
<sequence length="145" mass="15326">MRSRGLLLCAVLGAALTAAAATGVAASAPDGPSAAFAAAPFAAPAAKRPVSTAVGVSQREFRLTPYRGRVPAGEVRFYVTNFGEDVHDLVVRDTRGRVIKRSPEIRAGARASVTVKLRRGRYRLSCDVADHAQRGMRAALTVVRP</sequence>
<gene>
    <name evidence="4" type="ORF">R7226_05520</name>
</gene>
<dbReference type="Pfam" id="PF13473">
    <property type="entry name" value="Cupredoxin_1"/>
    <property type="match status" value="1"/>
</dbReference>
<dbReference type="InterPro" id="IPR028096">
    <property type="entry name" value="EfeO_Cupredoxin"/>
</dbReference>
<dbReference type="InterPro" id="IPR008972">
    <property type="entry name" value="Cupredoxin"/>
</dbReference>
<keyword evidence="5" id="KW-1185">Reference proteome</keyword>
<dbReference type="InterPro" id="IPR033138">
    <property type="entry name" value="Cu_oxidase_CS"/>
</dbReference>
<evidence type="ECO:0000313" key="4">
    <source>
        <dbReference type="EMBL" id="MDW5593782.1"/>
    </source>
</evidence>
<dbReference type="PROSITE" id="PS00079">
    <property type="entry name" value="MULTICOPPER_OXIDASE1"/>
    <property type="match status" value="1"/>
</dbReference>
<evidence type="ECO:0000256" key="2">
    <source>
        <dbReference type="SAM" id="SignalP"/>
    </source>
</evidence>
<dbReference type="Proteomes" id="UP001284601">
    <property type="component" value="Unassembled WGS sequence"/>
</dbReference>
<keyword evidence="1" id="KW-0479">Metal-binding</keyword>